<dbReference type="eggNOG" id="KOG4675">
    <property type="taxonomic scope" value="Eukaryota"/>
</dbReference>
<reference evidence="5 6" key="1">
    <citation type="journal article" date="2013" name="Proc. Natl. Acad. Sci. U.S.A.">
        <title>Fine-scale variation in meiotic recombination in Mimulus inferred from population shotgun sequencing.</title>
        <authorList>
            <person name="Hellsten U."/>
            <person name="Wright K.M."/>
            <person name="Jenkins J."/>
            <person name="Shu S."/>
            <person name="Yuan Y."/>
            <person name="Wessler S.R."/>
            <person name="Schmutz J."/>
            <person name="Willis J.H."/>
            <person name="Rokhsar D.S."/>
        </authorList>
    </citation>
    <scope>NUCLEOTIDE SEQUENCE [LARGE SCALE GENOMIC DNA]</scope>
    <source>
        <strain evidence="6">cv. DUN x IM62</strain>
    </source>
</reference>
<gene>
    <name evidence="5" type="ORF">MIMGU_mgv1a019248mg</name>
</gene>
<evidence type="ECO:0000259" key="4">
    <source>
        <dbReference type="PROSITE" id="PS51138"/>
    </source>
</evidence>
<feature type="non-terminal residue" evidence="5">
    <location>
        <position position="1"/>
    </location>
</feature>
<dbReference type="GO" id="GO:0005634">
    <property type="term" value="C:nucleus"/>
    <property type="evidence" value="ECO:0007669"/>
    <property type="project" value="UniProtKB-SubCell"/>
</dbReference>
<evidence type="ECO:0000313" key="6">
    <source>
        <dbReference type="Proteomes" id="UP000030748"/>
    </source>
</evidence>
<dbReference type="GO" id="GO:0050832">
    <property type="term" value="P:defense response to fungus"/>
    <property type="evidence" value="ECO:0007669"/>
    <property type="project" value="InterPro"/>
</dbReference>
<proteinExistence type="predicted"/>
<dbReference type="PROSITE" id="PS51138">
    <property type="entry name" value="ENT"/>
    <property type="match status" value="1"/>
</dbReference>
<organism evidence="5 6">
    <name type="scientific">Erythranthe guttata</name>
    <name type="common">Yellow monkey flower</name>
    <name type="synonym">Mimulus guttatus</name>
    <dbReference type="NCBI Taxonomy" id="4155"/>
    <lineage>
        <taxon>Eukaryota</taxon>
        <taxon>Viridiplantae</taxon>
        <taxon>Streptophyta</taxon>
        <taxon>Embryophyta</taxon>
        <taxon>Tracheophyta</taxon>
        <taxon>Spermatophyta</taxon>
        <taxon>Magnoliopsida</taxon>
        <taxon>eudicotyledons</taxon>
        <taxon>Gunneridae</taxon>
        <taxon>Pentapetalae</taxon>
        <taxon>asterids</taxon>
        <taxon>lamiids</taxon>
        <taxon>Lamiales</taxon>
        <taxon>Phrymaceae</taxon>
        <taxon>Erythranthe</taxon>
    </lineage>
</organism>
<accession>A0A022Q626</accession>
<dbReference type="PANTHER" id="PTHR33432">
    <property type="entry name" value="PROTEIN EMSY-LIKE 4"/>
    <property type="match status" value="1"/>
</dbReference>
<keyword evidence="6" id="KW-1185">Reference proteome</keyword>
<feature type="region of interest" description="Disordered" evidence="3">
    <location>
        <begin position="187"/>
        <end position="206"/>
    </location>
</feature>
<dbReference type="EMBL" id="KI632217">
    <property type="protein sequence ID" value="EYU21950.1"/>
    <property type="molecule type" value="Genomic_DNA"/>
</dbReference>
<dbReference type="SUPFAM" id="SSF158639">
    <property type="entry name" value="ENT-like"/>
    <property type="match status" value="1"/>
</dbReference>
<evidence type="ECO:0000256" key="1">
    <source>
        <dbReference type="ARBA" id="ARBA00004123"/>
    </source>
</evidence>
<dbReference type="PANTHER" id="PTHR33432:SF33">
    <property type="entry name" value="OS03G0796400 PROTEIN"/>
    <property type="match status" value="1"/>
</dbReference>
<dbReference type="InterPro" id="IPR033485">
    <property type="entry name" value="EMSY-LIKE_plant"/>
</dbReference>
<sequence>SFYGGEDAIANNPSTSFCYQKINSHIPQFNDRARKQPQNDHVNIPNKAAYRKSHMNSSRSLKRISPYSSSVIEAHNGHAQKLRGIDKDGRKQRVVVTPVLEKVDAVSYPKQILGKKDTLTIISTQYNEMERTKANDALDCSESETSSVGSCSVTDHSPKNPIPSVPFQWQESETVCSDAESCYPSEYERKRTERKSSEQKSRKEKLEASIRRLEVQAYRRTLKALYASGPLSWEQEAMLTNLRIMLHISNDEHLMEVKCLISAKTALNVR</sequence>
<evidence type="ECO:0000313" key="5">
    <source>
        <dbReference type="EMBL" id="EYU21950.1"/>
    </source>
</evidence>
<dbReference type="InterPro" id="IPR036142">
    <property type="entry name" value="ENT_dom-like_sf"/>
</dbReference>
<dbReference type="SMART" id="SM01191">
    <property type="entry name" value="ENT"/>
    <property type="match status" value="1"/>
</dbReference>
<name>A0A022Q626_ERYGU</name>
<keyword evidence="2" id="KW-0539">Nucleus</keyword>
<dbReference type="STRING" id="4155.A0A022Q626"/>
<evidence type="ECO:0000256" key="3">
    <source>
        <dbReference type="SAM" id="MobiDB-lite"/>
    </source>
</evidence>
<feature type="domain" description="ENT" evidence="4">
    <location>
        <begin position="206"/>
        <end position="270"/>
    </location>
</feature>
<dbReference type="Gene3D" id="1.10.1240.40">
    <property type="entry name" value="ENT domain"/>
    <property type="match status" value="1"/>
</dbReference>
<dbReference type="Proteomes" id="UP000030748">
    <property type="component" value="Unassembled WGS sequence"/>
</dbReference>
<dbReference type="AlphaFoldDB" id="A0A022Q626"/>
<comment type="subcellular location">
    <subcellularLocation>
        <location evidence="1">Nucleus</location>
    </subcellularLocation>
</comment>
<dbReference type="InterPro" id="IPR005491">
    <property type="entry name" value="ENT_dom"/>
</dbReference>
<evidence type="ECO:0000256" key="2">
    <source>
        <dbReference type="ARBA" id="ARBA00023242"/>
    </source>
</evidence>
<dbReference type="Pfam" id="PF03735">
    <property type="entry name" value="ENT"/>
    <property type="match status" value="1"/>
</dbReference>
<protein>
    <recommendedName>
        <fullName evidence="4">ENT domain-containing protein</fullName>
    </recommendedName>
</protein>